<comment type="caution">
    <text evidence="3">The sequence shown here is derived from an EMBL/GenBank/DDBJ whole genome shotgun (WGS) entry which is preliminary data.</text>
</comment>
<gene>
    <name evidence="3" type="ORF">C2845_PM07G11130</name>
</gene>
<keyword evidence="1" id="KW-0863">Zinc-finger</keyword>
<dbReference type="PANTHER" id="PTHR31669">
    <property type="entry name" value="PROTEIN FAR1-RELATED SEQUENCE 10-RELATED"/>
    <property type="match status" value="1"/>
</dbReference>
<proteinExistence type="inferred from homology"/>
<dbReference type="STRING" id="4540.A0A3L6STR2"/>
<evidence type="ECO:0000259" key="2">
    <source>
        <dbReference type="Pfam" id="PF10551"/>
    </source>
</evidence>
<dbReference type="OrthoDB" id="694227at2759"/>
<dbReference type="GO" id="GO:0006355">
    <property type="term" value="P:regulation of DNA-templated transcription"/>
    <property type="evidence" value="ECO:0007669"/>
    <property type="project" value="UniProtKB-UniRule"/>
</dbReference>
<dbReference type="InterPro" id="IPR018289">
    <property type="entry name" value="MULE_transposase_dom"/>
</dbReference>
<keyword evidence="4" id="KW-1185">Reference proteome</keyword>
<dbReference type="Pfam" id="PF10551">
    <property type="entry name" value="MULE"/>
    <property type="match status" value="1"/>
</dbReference>
<dbReference type="InterPro" id="IPR031052">
    <property type="entry name" value="FHY3/FAR1"/>
</dbReference>
<sequence>MPLAMFVGANNNLKNVTFGQALIGNESTGSFKWLFETFKSCMGGRQPHVILTDEDPTMEQAIPMVFDKSQHRNCMCHIMRPWEFELDQLYTLHKDKNLKKKLESLINYPLGPTQFEVEWQKLVNECGISDHPAIKALWDKRERWIAAYFKGMYCGRMTST</sequence>
<reference evidence="4" key="1">
    <citation type="journal article" date="2019" name="Nat. Commun.">
        <title>The genome of broomcorn millet.</title>
        <authorList>
            <person name="Zou C."/>
            <person name="Miki D."/>
            <person name="Li D."/>
            <person name="Tang Q."/>
            <person name="Xiao L."/>
            <person name="Rajput S."/>
            <person name="Deng P."/>
            <person name="Jia W."/>
            <person name="Huang R."/>
            <person name="Zhang M."/>
            <person name="Sun Y."/>
            <person name="Hu J."/>
            <person name="Fu X."/>
            <person name="Schnable P.S."/>
            <person name="Li F."/>
            <person name="Zhang H."/>
            <person name="Feng B."/>
            <person name="Zhu X."/>
            <person name="Liu R."/>
            <person name="Schnable J.C."/>
            <person name="Zhu J.-K."/>
            <person name="Zhang H."/>
        </authorList>
    </citation>
    <scope>NUCLEOTIDE SEQUENCE [LARGE SCALE GENOMIC DNA]</scope>
</reference>
<comment type="similarity">
    <text evidence="1">Belongs to the FHY3/FAR1 family.</text>
</comment>
<evidence type="ECO:0000256" key="1">
    <source>
        <dbReference type="RuleBase" id="RU367018"/>
    </source>
</evidence>
<name>A0A3L6STR2_PANMI</name>
<keyword evidence="1" id="KW-0479">Metal-binding</keyword>
<comment type="subcellular location">
    <subcellularLocation>
        <location evidence="1">Nucleus</location>
    </subcellularLocation>
</comment>
<evidence type="ECO:0000313" key="3">
    <source>
        <dbReference type="EMBL" id="RLN25064.1"/>
    </source>
</evidence>
<dbReference type="PANTHER" id="PTHR31669:SF217">
    <property type="entry name" value="PROTEIN FAR1-RELATED SEQUENCE"/>
    <property type="match status" value="1"/>
</dbReference>
<dbReference type="EMBL" id="PQIB02000004">
    <property type="protein sequence ID" value="RLN25064.1"/>
    <property type="molecule type" value="Genomic_DNA"/>
</dbReference>
<evidence type="ECO:0000313" key="4">
    <source>
        <dbReference type="Proteomes" id="UP000275267"/>
    </source>
</evidence>
<feature type="domain" description="MULE transposase" evidence="2">
    <location>
        <begin position="1"/>
        <end position="79"/>
    </location>
</feature>
<dbReference type="Proteomes" id="UP000275267">
    <property type="component" value="Unassembled WGS sequence"/>
</dbReference>
<keyword evidence="1" id="KW-0862">Zinc</keyword>
<comment type="function">
    <text evidence="1">Putative transcription activator involved in regulating light control of development.</text>
</comment>
<dbReference type="AlphaFoldDB" id="A0A3L6STR2"/>
<dbReference type="GO" id="GO:0008270">
    <property type="term" value="F:zinc ion binding"/>
    <property type="evidence" value="ECO:0007669"/>
    <property type="project" value="UniProtKB-UniRule"/>
</dbReference>
<dbReference type="GO" id="GO:0005634">
    <property type="term" value="C:nucleus"/>
    <property type="evidence" value="ECO:0007669"/>
    <property type="project" value="UniProtKB-SubCell"/>
</dbReference>
<accession>A0A3L6STR2</accession>
<protein>
    <recommendedName>
        <fullName evidence="1">Protein FAR1-RELATED SEQUENCE</fullName>
    </recommendedName>
</protein>
<organism evidence="3 4">
    <name type="scientific">Panicum miliaceum</name>
    <name type="common">Proso millet</name>
    <name type="synonym">Broomcorn millet</name>
    <dbReference type="NCBI Taxonomy" id="4540"/>
    <lineage>
        <taxon>Eukaryota</taxon>
        <taxon>Viridiplantae</taxon>
        <taxon>Streptophyta</taxon>
        <taxon>Embryophyta</taxon>
        <taxon>Tracheophyta</taxon>
        <taxon>Spermatophyta</taxon>
        <taxon>Magnoliopsida</taxon>
        <taxon>Liliopsida</taxon>
        <taxon>Poales</taxon>
        <taxon>Poaceae</taxon>
        <taxon>PACMAD clade</taxon>
        <taxon>Panicoideae</taxon>
        <taxon>Panicodae</taxon>
        <taxon>Paniceae</taxon>
        <taxon>Panicinae</taxon>
        <taxon>Panicum</taxon>
        <taxon>Panicum sect. Panicum</taxon>
    </lineage>
</organism>
<keyword evidence="1" id="KW-0539">Nucleus</keyword>